<dbReference type="EMBL" id="HACA01010602">
    <property type="protein sequence ID" value="CDW27963.1"/>
    <property type="molecule type" value="Transcribed_RNA"/>
</dbReference>
<dbReference type="EMBL" id="HACA01028052">
    <property type="protein sequence ID" value="CDW45413.1"/>
    <property type="molecule type" value="Transcribed_RNA"/>
</dbReference>
<dbReference type="AlphaFoldDB" id="A0A0K2TPL4"/>
<protein>
    <submittedName>
        <fullName evidence="1">Uncharacterized protein</fullName>
    </submittedName>
</protein>
<reference evidence="1" key="1">
    <citation type="submission" date="2014-05" db="EMBL/GenBank/DDBJ databases">
        <authorList>
            <person name="Chronopoulou M."/>
        </authorList>
    </citation>
    <scope>NUCLEOTIDE SEQUENCE</scope>
    <source>
        <tissue evidence="1">Whole organism</tissue>
    </source>
</reference>
<sequence length="19" mass="2304">MLNKLFNFIRHLSPIISIF</sequence>
<proteinExistence type="predicted"/>
<evidence type="ECO:0000313" key="1">
    <source>
        <dbReference type="EMBL" id="CDW27963.1"/>
    </source>
</evidence>
<name>A0A0K2TPL4_LEPSM</name>
<accession>A0A0K2TPL4</accession>
<organism evidence="1">
    <name type="scientific">Lepeophtheirus salmonis</name>
    <name type="common">Salmon louse</name>
    <name type="synonym">Caligus salmonis</name>
    <dbReference type="NCBI Taxonomy" id="72036"/>
    <lineage>
        <taxon>Eukaryota</taxon>
        <taxon>Metazoa</taxon>
        <taxon>Ecdysozoa</taxon>
        <taxon>Arthropoda</taxon>
        <taxon>Crustacea</taxon>
        <taxon>Multicrustacea</taxon>
        <taxon>Hexanauplia</taxon>
        <taxon>Copepoda</taxon>
        <taxon>Siphonostomatoida</taxon>
        <taxon>Caligidae</taxon>
        <taxon>Lepeophtheirus</taxon>
    </lineage>
</organism>